<evidence type="ECO:0000313" key="1">
    <source>
        <dbReference type="EMBL" id="GAC34427.1"/>
    </source>
</evidence>
<proteinExistence type="predicted"/>
<dbReference type="EMBL" id="BAER01000109">
    <property type="protein sequence ID" value="GAC34427.1"/>
    <property type="molecule type" value="Genomic_DNA"/>
</dbReference>
<comment type="caution">
    <text evidence="1">The sequence shown here is derived from an EMBL/GenBank/DDBJ whole genome shotgun (WGS) entry which is preliminary data.</text>
</comment>
<evidence type="ECO:0000313" key="2">
    <source>
        <dbReference type="Proteomes" id="UP000006322"/>
    </source>
</evidence>
<protein>
    <submittedName>
        <fullName evidence="1">Uncharacterized protein</fullName>
    </submittedName>
</protein>
<dbReference type="Proteomes" id="UP000006322">
    <property type="component" value="Unassembled WGS sequence"/>
</dbReference>
<dbReference type="STRING" id="1129793.GPLA_3539"/>
<dbReference type="AlphaFoldDB" id="K6ZW03"/>
<organism evidence="1 2">
    <name type="scientific">Paraglaciecola polaris LMG 21857</name>
    <dbReference type="NCBI Taxonomy" id="1129793"/>
    <lineage>
        <taxon>Bacteria</taxon>
        <taxon>Pseudomonadati</taxon>
        <taxon>Pseudomonadota</taxon>
        <taxon>Gammaproteobacteria</taxon>
        <taxon>Alteromonadales</taxon>
        <taxon>Alteromonadaceae</taxon>
        <taxon>Paraglaciecola</taxon>
    </lineage>
</organism>
<sequence>MVPFFLYELRHELPYLHANKWSSWLLTRYFMQIIITLA</sequence>
<keyword evidence="2" id="KW-1185">Reference proteome</keyword>
<name>K6ZW03_9ALTE</name>
<accession>K6ZW03</accession>
<reference evidence="2" key="1">
    <citation type="journal article" date="2014" name="Environ. Microbiol.">
        <title>Comparative genomics of the marine bacterial genus Glaciecola reveals the high degree of genomic diversity and genomic characteristic for cold adaptation.</title>
        <authorList>
            <person name="Qin Q.L."/>
            <person name="Xie B.B."/>
            <person name="Yu Y."/>
            <person name="Shu Y.L."/>
            <person name="Rong J.C."/>
            <person name="Zhang Y.J."/>
            <person name="Zhao D.L."/>
            <person name="Chen X.L."/>
            <person name="Zhang X.Y."/>
            <person name="Chen B."/>
            <person name="Zhou B.C."/>
            <person name="Zhang Y.Z."/>
        </authorList>
    </citation>
    <scope>NUCLEOTIDE SEQUENCE [LARGE SCALE GENOMIC DNA]</scope>
    <source>
        <strain evidence="2">LMG 21857</strain>
    </source>
</reference>
<gene>
    <name evidence="1" type="ORF">GPLA_3539</name>
</gene>